<feature type="compositionally biased region" description="Polar residues" evidence="9">
    <location>
        <begin position="194"/>
        <end position="212"/>
    </location>
</feature>
<keyword evidence="8" id="KW-0472">Membrane</keyword>
<keyword evidence="3" id="KW-0813">Transport</keyword>
<dbReference type="EMBL" id="JACEEZ010019290">
    <property type="protein sequence ID" value="KAG0715846.1"/>
    <property type="molecule type" value="Genomic_DNA"/>
</dbReference>
<dbReference type="AlphaFoldDB" id="A0A8J5CNR3"/>
<dbReference type="GO" id="GO:0006890">
    <property type="term" value="P:retrograde vesicle-mediated transport, Golgi to endoplasmic reticulum"/>
    <property type="evidence" value="ECO:0007669"/>
    <property type="project" value="TreeGrafter"/>
</dbReference>
<sequence length="212" mass="24112">MTVESSTSADLTTLFKSCAKTILTRNKAMGVTLPPSKIFPSAPTPTSQLYSRARDVMSNITSHRNLLHDHRKQYLEQQHQDQAMSEYERSYMEKVVQTNLRIIDDNIRTLNTDLQGEQLGSTDALECLQNIMAILRMNSQEINSTFKHMKEFRKKKQKEKDNLYRLQRPACSKRQTSSRADDPLKAAQPALGETQESSRTAMDTSQTGIILS</sequence>
<gene>
    <name evidence="11" type="primary">Stx18</name>
    <name evidence="11" type="ORF">GWK47_011005</name>
</gene>
<evidence type="ECO:0000256" key="6">
    <source>
        <dbReference type="ARBA" id="ARBA00022989"/>
    </source>
</evidence>
<evidence type="ECO:0000256" key="4">
    <source>
        <dbReference type="ARBA" id="ARBA00022692"/>
    </source>
</evidence>
<evidence type="ECO:0000256" key="2">
    <source>
        <dbReference type="ARBA" id="ARBA00009063"/>
    </source>
</evidence>
<evidence type="ECO:0000313" key="12">
    <source>
        <dbReference type="Proteomes" id="UP000770661"/>
    </source>
</evidence>
<comment type="caution">
    <text evidence="11">The sequence shown here is derived from an EMBL/GenBank/DDBJ whole genome shotgun (WGS) entry which is preliminary data.</text>
</comment>
<proteinExistence type="inferred from homology"/>
<dbReference type="GO" id="GO:0015031">
    <property type="term" value="P:protein transport"/>
    <property type="evidence" value="ECO:0007669"/>
    <property type="project" value="UniProtKB-KW"/>
</dbReference>
<keyword evidence="4" id="KW-0812">Transmembrane</keyword>
<evidence type="ECO:0000256" key="9">
    <source>
        <dbReference type="SAM" id="MobiDB-lite"/>
    </source>
</evidence>
<dbReference type="InterPro" id="IPR019529">
    <property type="entry name" value="Syntaxin-18_N"/>
</dbReference>
<dbReference type="PANTHER" id="PTHR15959">
    <property type="entry name" value="SYNTAXIN-18"/>
    <property type="match status" value="1"/>
</dbReference>
<feature type="domain" description="SNARE-complex protein Syntaxin-18 N-terminal" evidence="10">
    <location>
        <begin position="10"/>
        <end position="89"/>
    </location>
</feature>
<evidence type="ECO:0000256" key="3">
    <source>
        <dbReference type="ARBA" id="ARBA00022448"/>
    </source>
</evidence>
<organism evidence="11 12">
    <name type="scientific">Chionoecetes opilio</name>
    <name type="common">Atlantic snow crab</name>
    <name type="synonym">Cancer opilio</name>
    <dbReference type="NCBI Taxonomy" id="41210"/>
    <lineage>
        <taxon>Eukaryota</taxon>
        <taxon>Metazoa</taxon>
        <taxon>Ecdysozoa</taxon>
        <taxon>Arthropoda</taxon>
        <taxon>Crustacea</taxon>
        <taxon>Multicrustacea</taxon>
        <taxon>Malacostraca</taxon>
        <taxon>Eumalacostraca</taxon>
        <taxon>Eucarida</taxon>
        <taxon>Decapoda</taxon>
        <taxon>Pleocyemata</taxon>
        <taxon>Brachyura</taxon>
        <taxon>Eubrachyura</taxon>
        <taxon>Majoidea</taxon>
        <taxon>Majidae</taxon>
        <taxon>Chionoecetes</taxon>
    </lineage>
</organism>
<dbReference type="GO" id="GO:0031201">
    <property type="term" value="C:SNARE complex"/>
    <property type="evidence" value="ECO:0007669"/>
    <property type="project" value="TreeGrafter"/>
</dbReference>
<evidence type="ECO:0000256" key="7">
    <source>
        <dbReference type="ARBA" id="ARBA00023054"/>
    </source>
</evidence>
<keyword evidence="5" id="KW-0653">Protein transport</keyword>
<evidence type="ECO:0000313" key="11">
    <source>
        <dbReference type="EMBL" id="KAG0715846.1"/>
    </source>
</evidence>
<reference evidence="11" key="1">
    <citation type="submission" date="2020-07" db="EMBL/GenBank/DDBJ databases">
        <title>The High-quality genome of the commercially important snow crab, Chionoecetes opilio.</title>
        <authorList>
            <person name="Jeong J.-H."/>
            <person name="Ryu S."/>
        </authorList>
    </citation>
    <scope>NUCLEOTIDE SEQUENCE</scope>
    <source>
        <strain evidence="11">MADBK_172401_WGS</strain>
        <tissue evidence="11">Digestive gland</tissue>
    </source>
</reference>
<dbReference type="PANTHER" id="PTHR15959:SF0">
    <property type="entry name" value="SYNTAXIN-18"/>
    <property type="match status" value="1"/>
</dbReference>
<evidence type="ECO:0000256" key="8">
    <source>
        <dbReference type="ARBA" id="ARBA00023136"/>
    </source>
</evidence>
<accession>A0A8J5CNR3</accession>
<keyword evidence="12" id="KW-1185">Reference proteome</keyword>
<keyword evidence="7" id="KW-0175">Coiled coil</keyword>
<dbReference type="Pfam" id="PF10496">
    <property type="entry name" value="Syntaxin-18_N"/>
    <property type="match status" value="1"/>
</dbReference>
<evidence type="ECO:0000256" key="5">
    <source>
        <dbReference type="ARBA" id="ARBA00022927"/>
    </source>
</evidence>
<dbReference type="GO" id="GO:0005783">
    <property type="term" value="C:endoplasmic reticulum"/>
    <property type="evidence" value="ECO:0007669"/>
    <property type="project" value="TreeGrafter"/>
</dbReference>
<feature type="region of interest" description="Disordered" evidence="9">
    <location>
        <begin position="154"/>
        <end position="212"/>
    </location>
</feature>
<keyword evidence="6" id="KW-1133">Transmembrane helix</keyword>
<evidence type="ECO:0000259" key="10">
    <source>
        <dbReference type="Pfam" id="PF10496"/>
    </source>
</evidence>
<evidence type="ECO:0000256" key="1">
    <source>
        <dbReference type="ARBA" id="ARBA00004211"/>
    </source>
</evidence>
<dbReference type="OrthoDB" id="342981at2759"/>
<comment type="subcellular location">
    <subcellularLocation>
        <location evidence="1">Membrane</location>
        <topology evidence="1">Single-pass type IV membrane protein</topology>
    </subcellularLocation>
</comment>
<dbReference type="Proteomes" id="UP000770661">
    <property type="component" value="Unassembled WGS sequence"/>
</dbReference>
<protein>
    <submittedName>
        <fullName evidence="11">Syntaxin-18</fullName>
    </submittedName>
</protein>
<name>A0A8J5CNR3_CHIOP</name>
<comment type="similarity">
    <text evidence="2">Belongs to the syntaxin family.</text>
</comment>